<feature type="transmembrane region" description="Helical" evidence="7">
    <location>
        <begin position="118"/>
        <end position="139"/>
    </location>
</feature>
<proteinExistence type="inferred from homology"/>
<evidence type="ECO:0000256" key="1">
    <source>
        <dbReference type="ARBA" id="ARBA00004651"/>
    </source>
</evidence>
<dbReference type="InterPro" id="IPR035906">
    <property type="entry name" value="MetI-like_sf"/>
</dbReference>
<evidence type="ECO:0000313" key="10">
    <source>
        <dbReference type="Proteomes" id="UP000618579"/>
    </source>
</evidence>
<comment type="similarity">
    <text evidence="7">Belongs to the binding-protein-dependent transport system permease family.</text>
</comment>
<evidence type="ECO:0000313" key="9">
    <source>
        <dbReference type="EMBL" id="NOV02169.1"/>
    </source>
</evidence>
<feature type="transmembrane region" description="Helical" evidence="7">
    <location>
        <begin position="191"/>
        <end position="213"/>
    </location>
</feature>
<evidence type="ECO:0000259" key="8">
    <source>
        <dbReference type="PROSITE" id="PS50928"/>
    </source>
</evidence>
<dbReference type="PANTHER" id="PTHR43744">
    <property type="entry name" value="ABC TRANSPORTER PERMEASE PROTEIN MG189-RELATED-RELATED"/>
    <property type="match status" value="1"/>
</dbReference>
<comment type="caution">
    <text evidence="9">The sequence shown here is derived from an EMBL/GenBank/DDBJ whole genome shotgun (WGS) entry which is preliminary data.</text>
</comment>
<evidence type="ECO:0000256" key="3">
    <source>
        <dbReference type="ARBA" id="ARBA00022475"/>
    </source>
</evidence>
<evidence type="ECO:0000256" key="5">
    <source>
        <dbReference type="ARBA" id="ARBA00022989"/>
    </source>
</evidence>
<feature type="transmembrane region" description="Helical" evidence="7">
    <location>
        <begin position="247"/>
        <end position="267"/>
    </location>
</feature>
<keyword evidence="2 7" id="KW-0813">Transport</keyword>
<keyword evidence="10" id="KW-1185">Reference proteome</keyword>
<name>A0ABX1ZQ10_9BACL</name>
<reference evidence="9 10" key="1">
    <citation type="submission" date="2019-10" db="EMBL/GenBank/DDBJ databases">
        <title>Description of Paenibacillus pedi sp. nov.</title>
        <authorList>
            <person name="Carlier A."/>
            <person name="Qi S."/>
        </authorList>
    </citation>
    <scope>NUCLEOTIDE SEQUENCE [LARGE SCALE GENOMIC DNA]</scope>
    <source>
        <strain evidence="9 10">LMG 31457</strain>
    </source>
</reference>
<dbReference type="CDD" id="cd06261">
    <property type="entry name" value="TM_PBP2"/>
    <property type="match status" value="1"/>
</dbReference>
<dbReference type="Gene3D" id="1.10.3720.10">
    <property type="entry name" value="MetI-like"/>
    <property type="match status" value="1"/>
</dbReference>
<dbReference type="Proteomes" id="UP000618579">
    <property type="component" value="Unassembled WGS sequence"/>
</dbReference>
<evidence type="ECO:0000256" key="2">
    <source>
        <dbReference type="ARBA" id="ARBA00022448"/>
    </source>
</evidence>
<dbReference type="SUPFAM" id="SSF161098">
    <property type="entry name" value="MetI-like"/>
    <property type="match status" value="1"/>
</dbReference>
<dbReference type="EMBL" id="WHNZ01000042">
    <property type="protein sequence ID" value="NOV02169.1"/>
    <property type="molecule type" value="Genomic_DNA"/>
</dbReference>
<dbReference type="InterPro" id="IPR000515">
    <property type="entry name" value="MetI-like"/>
</dbReference>
<evidence type="ECO:0000256" key="4">
    <source>
        <dbReference type="ARBA" id="ARBA00022692"/>
    </source>
</evidence>
<accession>A0ABX1ZQ10</accession>
<dbReference type="PANTHER" id="PTHR43744:SF12">
    <property type="entry name" value="ABC TRANSPORTER PERMEASE PROTEIN MG189-RELATED"/>
    <property type="match status" value="1"/>
</dbReference>
<feature type="transmembrane region" description="Helical" evidence="7">
    <location>
        <begin position="87"/>
        <end position="106"/>
    </location>
</feature>
<dbReference type="Pfam" id="PF00528">
    <property type="entry name" value="BPD_transp_1"/>
    <property type="match status" value="1"/>
</dbReference>
<evidence type="ECO:0000256" key="7">
    <source>
        <dbReference type="RuleBase" id="RU363032"/>
    </source>
</evidence>
<evidence type="ECO:0000256" key="6">
    <source>
        <dbReference type="ARBA" id="ARBA00023136"/>
    </source>
</evidence>
<keyword evidence="3" id="KW-1003">Cell membrane</keyword>
<keyword evidence="5 7" id="KW-1133">Transmembrane helix</keyword>
<dbReference type="PROSITE" id="PS50928">
    <property type="entry name" value="ABC_TM1"/>
    <property type="match status" value="1"/>
</dbReference>
<keyword evidence="6 7" id="KW-0472">Membrane</keyword>
<comment type="subcellular location">
    <subcellularLocation>
        <location evidence="1 7">Cell membrane</location>
        <topology evidence="1 7">Multi-pass membrane protein</topology>
    </subcellularLocation>
</comment>
<protein>
    <submittedName>
        <fullName evidence="9">ABC transporter permease subunit</fullName>
    </submittedName>
</protein>
<feature type="transmembrane region" description="Helical" evidence="7">
    <location>
        <begin position="151"/>
        <end position="170"/>
    </location>
</feature>
<feature type="domain" description="ABC transmembrane type-1" evidence="8">
    <location>
        <begin position="81"/>
        <end position="267"/>
    </location>
</feature>
<gene>
    <name evidence="9" type="ORF">GC097_19355</name>
</gene>
<organism evidence="9 10">
    <name type="scientific">Paenibacillus planticolens</name>
    <dbReference type="NCBI Taxonomy" id="2654976"/>
    <lineage>
        <taxon>Bacteria</taxon>
        <taxon>Bacillati</taxon>
        <taxon>Bacillota</taxon>
        <taxon>Bacilli</taxon>
        <taxon>Bacillales</taxon>
        <taxon>Paenibacillaceae</taxon>
        <taxon>Paenibacillus</taxon>
    </lineage>
</organism>
<keyword evidence="4 7" id="KW-0812">Transmembrane</keyword>
<sequence length="282" mass="31315">MAAIVMLTAMTAGFLFPLVLTSSNSFMSESEITNNYAALDGVDKAKASSSEFVQLKWIPELVSFSQYYNVLIGRPHFLVMFWNSMKITVPVIAGQIAVASLAAYAFAHLRFRFRESLFFIYIVTMLMPFQVTLVPNFIIADKLGLLGTYGAIIYPGIFSSFGVFLLRQFMTYVPGSYIEAARVDGASHLYIFARIVMPMCSTGVASLAILVFIDQWNMVEQPLIFLKEAYQQPLSVYLSVISEGERGIAFAASAIYMLPILLIALYAERYLVEGIQLSGIKG</sequence>